<dbReference type="GO" id="GO:0016491">
    <property type="term" value="F:oxidoreductase activity"/>
    <property type="evidence" value="ECO:0007669"/>
    <property type="project" value="InterPro"/>
</dbReference>
<organism evidence="2 3">
    <name type="scientific">[Clostridium] citroniae WAL-19142</name>
    <dbReference type="NCBI Taxonomy" id="742734"/>
    <lineage>
        <taxon>Bacteria</taxon>
        <taxon>Bacillati</taxon>
        <taxon>Bacillota</taxon>
        <taxon>Clostridia</taxon>
        <taxon>Lachnospirales</taxon>
        <taxon>Lachnospiraceae</taxon>
        <taxon>Enterocloster</taxon>
    </lineage>
</organism>
<name>A0A0J9BUZ2_9FIRM</name>
<dbReference type="GeneID" id="93161532"/>
<dbReference type="EMBL" id="ADLK01000029">
    <property type="protein sequence ID" value="KMW16603.1"/>
    <property type="molecule type" value="Genomic_DNA"/>
</dbReference>
<feature type="domain" description="Desulfoferrodoxin ferrous iron-binding" evidence="1">
    <location>
        <begin position="84"/>
        <end position="171"/>
    </location>
</feature>
<dbReference type="InterPro" id="IPR002742">
    <property type="entry name" value="Desulfoferrodoxin_Fe-bd_dom"/>
</dbReference>
<evidence type="ECO:0000313" key="2">
    <source>
        <dbReference type="EMBL" id="KMW16603.1"/>
    </source>
</evidence>
<reference evidence="2 3" key="1">
    <citation type="submission" date="2011-04" db="EMBL/GenBank/DDBJ databases">
        <title>The Genome Sequence of Clostridium citroniae WAL-19142.</title>
        <authorList>
            <consortium name="The Broad Institute Genome Sequencing Platform"/>
            <person name="Earl A."/>
            <person name="Ward D."/>
            <person name="Feldgarden M."/>
            <person name="Gevers D."/>
            <person name="Warren Y.A."/>
            <person name="Tyrrell K.L."/>
            <person name="Citron D.M."/>
            <person name="Goldstein E.J."/>
            <person name="Daigneault M."/>
            <person name="Allen-Vercoe E."/>
            <person name="Young S.K."/>
            <person name="Zeng Q."/>
            <person name="Gargeya S."/>
            <person name="Fitzgerald M."/>
            <person name="Haas B."/>
            <person name="Abouelleil A."/>
            <person name="Alvarado L."/>
            <person name="Arachchi H.M."/>
            <person name="Berlin A."/>
            <person name="Brown A."/>
            <person name="Chapman S.B."/>
            <person name="Chen Z."/>
            <person name="Dunbar C."/>
            <person name="Freedman E."/>
            <person name="Gearin G."/>
            <person name="Gellesch M."/>
            <person name="Goldberg J."/>
            <person name="Griggs A."/>
            <person name="Gujja S."/>
            <person name="Heilman E.R."/>
            <person name="Heiman D."/>
            <person name="Howarth C."/>
            <person name="Larson L."/>
            <person name="Lui A."/>
            <person name="MacDonald P.J."/>
            <person name="Mehta T."/>
            <person name="Montmayeur A."/>
            <person name="Murphy C."/>
            <person name="Neiman D."/>
            <person name="Pearson M."/>
            <person name="Priest M."/>
            <person name="Roberts A."/>
            <person name="Saif S."/>
            <person name="Shea T."/>
            <person name="Shenoy N."/>
            <person name="Sisk P."/>
            <person name="Stolte C."/>
            <person name="Sykes S."/>
            <person name="White J."/>
            <person name="Yandava C."/>
            <person name="Wortman J."/>
            <person name="Nusbaum C."/>
            <person name="Birren B."/>
        </authorList>
    </citation>
    <scope>NUCLEOTIDE SEQUENCE [LARGE SCALE GENOMIC DNA]</scope>
    <source>
        <strain evidence="2 3">WAL-19142</strain>
    </source>
</reference>
<evidence type="ECO:0000259" key="1">
    <source>
        <dbReference type="Pfam" id="PF01880"/>
    </source>
</evidence>
<dbReference type="PATRIC" id="fig|742734.4.peg.4396"/>
<proteinExistence type="predicted"/>
<dbReference type="Proteomes" id="UP000037392">
    <property type="component" value="Unassembled WGS sequence"/>
</dbReference>
<accession>A0A0J9BUZ2</accession>
<dbReference type="Pfam" id="PF01880">
    <property type="entry name" value="Desulfoferrodox"/>
    <property type="match status" value="1"/>
</dbReference>
<dbReference type="Gene3D" id="2.60.40.730">
    <property type="entry name" value="SOR catalytic domain"/>
    <property type="match status" value="1"/>
</dbReference>
<dbReference type="AlphaFoldDB" id="A0A0J9BUZ2"/>
<dbReference type="RefSeq" id="WP_007863659.1">
    <property type="nucleotide sequence ID" value="NZ_KQ235881.1"/>
</dbReference>
<dbReference type="GO" id="GO:0005506">
    <property type="term" value="F:iron ion binding"/>
    <property type="evidence" value="ECO:0007669"/>
    <property type="project" value="InterPro"/>
</dbReference>
<comment type="caution">
    <text evidence="2">The sequence shown here is derived from an EMBL/GenBank/DDBJ whole genome shotgun (WGS) entry which is preliminary data.</text>
</comment>
<gene>
    <name evidence="2" type="ORF">HMPREF9470_04103</name>
</gene>
<dbReference type="SUPFAM" id="SSF49367">
    <property type="entry name" value="Superoxide reductase-like"/>
    <property type="match status" value="1"/>
</dbReference>
<dbReference type="InterPro" id="IPR036073">
    <property type="entry name" value="Desulfoferrodoxin_Fe-bd_dom_sf"/>
</dbReference>
<protein>
    <recommendedName>
        <fullName evidence="1">Desulfoferrodoxin ferrous iron-binding domain-containing protein</fullName>
    </recommendedName>
</protein>
<evidence type="ECO:0000313" key="3">
    <source>
        <dbReference type="Proteomes" id="UP000037392"/>
    </source>
</evidence>
<sequence>MIPERQNYTTACMTSRRPPMHSSHPVFYRCESCGSVSIEYGGCPLTGSKCGCNGTRLRLETPGPDEEDRTHILSYVFFGGAQHNAVRISVGGGSHPMTEEHRIEWIYLLTYEGGQMKFLDTSLKAQAVFAMAGNDAYSYCDRSICRMGREHCQFQCKRGWEVYAYCSLHGLRHLVL</sequence>